<evidence type="ECO:0008006" key="5">
    <source>
        <dbReference type="Google" id="ProtNLM"/>
    </source>
</evidence>
<reference evidence="2" key="1">
    <citation type="submission" date="2021-02" db="EMBL/GenBank/DDBJ databases">
        <authorList>
            <person name="Nowell W R."/>
        </authorList>
    </citation>
    <scope>NUCLEOTIDE SEQUENCE</scope>
</reference>
<evidence type="ECO:0000256" key="1">
    <source>
        <dbReference type="SAM" id="MobiDB-lite"/>
    </source>
</evidence>
<dbReference type="PANTHER" id="PTHR14136">
    <property type="entry name" value="BTB_POZ DOMAIN-CONTAINING PROTEIN KCTD9"/>
    <property type="match status" value="1"/>
</dbReference>
<dbReference type="InterPro" id="IPR001646">
    <property type="entry name" value="5peptide_repeat"/>
</dbReference>
<proteinExistence type="predicted"/>
<evidence type="ECO:0000313" key="2">
    <source>
        <dbReference type="EMBL" id="CAF1356080.1"/>
    </source>
</evidence>
<evidence type="ECO:0000313" key="3">
    <source>
        <dbReference type="EMBL" id="CAF4229933.1"/>
    </source>
</evidence>
<sequence length="321" mass="37309">MTRQKVLQRVDNQRQKQERELDDRRYQLEQDQTHELHLQDVFKTYIQDITIVLFKVKQSFVDNHTKLAYIRSNTLLTLDELDASRKLRVFTFLYESDLLPRILSSYGSSDADISLDLSGADLASIFLLSSSYKKFEFHKLSLSSVNLVNASFILCHFRNGVYFTSSALINTSFTRSNFECRSLYDDDSYSVNEPHVFFDHSTLHAADFGGSYLREVSFNFANMSNVNFNGAKFEESIQFEGTTLTNVDFRPSDLRYPLYTTFFNTDLRGALFNIYLLEQIDRGNLKMNNAILWNGTWSMNKNLQKSYYKTSFSEQVSNDVL</sequence>
<evidence type="ECO:0000313" key="4">
    <source>
        <dbReference type="Proteomes" id="UP000663829"/>
    </source>
</evidence>
<dbReference type="EMBL" id="CAJOBC010067024">
    <property type="protein sequence ID" value="CAF4229933.1"/>
    <property type="molecule type" value="Genomic_DNA"/>
</dbReference>
<organism evidence="2 4">
    <name type="scientific">Didymodactylos carnosus</name>
    <dbReference type="NCBI Taxonomy" id="1234261"/>
    <lineage>
        <taxon>Eukaryota</taxon>
        <taxon>Metazoa</taxon>
        <taxon>Spiralia</taxon>
        <taxon>Gnathifera</taxon>
        <taxon>Rotifera</taxon>
        <taxon>Eurotatoria</taxon>
        <taxon>Bdelloidea</taxon>
        <taxon>Philodinida</taxon>
        <taxon>Philodinidae</taxon>
        <taxon>Didymodactylos</taxon>
    </lineage>
</organism>
<feature type="region of interest" description="Disordered" evidence="1">
    <location>
        <begin position="1"/>
        <end position="20"/>
    </location>
</feature>
<keyword evidence="4" id="KW-1185">Reference proteome</keyword>
<dbReference type="Proteomes" id="UP000681722">
    <property type="component" value="Unassembled WGS sequence"/>
</dbReference>
<accession>A0A815HMT0</accession>
<dbReference type="Proteomes" id="UP000663829">
    <property type="component" value="Unassembled WGS sequence"/>
</dbReference>
<dbReference type="InterPro" id="IPR051082">
    <property type="entry name" value="Pentapeptide-BTB/POZ_domain"/>
</dbReference>
<dbReference type="SUPFAM" id="SSF141571">
    <property type="entry name" value="Pentapeptide repeat-like"/>
    <property type="match status" value="1"/>
</dbReference>
<gene>
    <name evidence="2" type="ORF">GPM918_LOCUS31147</name>
    <name evidence="3" type="ORF">SRO942_LOCUS31782</name>
</gene>
<comment type="caution">
    <text evidence="2">The sequence shown here is derived from an EMBL/GenBank/DDBJ whole genome shotgun (WGS) entry which is preliminary data.</text>
</comment>
<dbReference type="Gene3D" id="2.160.20.80">
    <property type="entry name" value="E3 ubiquitin-protein ligase SopA"/>
    <property type="match status" value="1"/>
</dbReference>
<dbReference type="Pfam" id="PF00805">
    <property type="entry name" value="Pentapeptide"/>
    <property type="match status" value="1"/>
</dbReference>
<name>A0A815HMT0_9BILA</name>
<dbReference type="EMBL" id="CAJNOQ010015142">
    <property type="protein sequence ID" value="CAF1356080.1"/>
    <property type="molecule type" value="Genomic_DNA"/>
</dbReference>
<feature type="compositionally biased region" description="Basic and acidic residues" evidence="1">
    <location>
        <begin position="11"/>
        <end position="20"/>
    </location>
</feature>
<dbReference type="OrthoDB" id="10058201at2759"/>
<dbReference type="PANTHER" id="PTHR14136:SF17">
    <property type="entry name" value="BTB_POZ DOMAIN-CONTAINING PROTEIN KCTD9"/>
    <property type="match status" value="1"/>
</dbReference>
<protein>
    <recommendedName>
        <fullName evidence="5">Pentapeptide repeat-containing protein</fullName>
    </recommendedName>
</protein>
<dbReference type="AlphaFoldDB" id="A0A815HMT0"/>